<accession>A0A0G4EI08</accession>
<sequence length="90" mass="10137">MAEDAAAGDPAKEGKKQEQGVCTTCFFATLDFFATVGKGIVATYRATSYCVKETVYPIKETVVSIFDRMENKYRPYKAKVPYVHVTDFEY</sequence>
<evidence type="ECO:0000313" key="2">
    <source>
        <dbReference type="Proteomes" id="UP000041254"/>
    </source>
</evidence>
<dbReference type="VEuPathDB" id="CryptoDB:Vbra_4947"/>
<keyword evidence="2" id="KW-1185">Reference proteome</keyword>
<gene>
    <name evidence="1" type="ORF">Vbra_4947</name>
</gene>
<dbReference type="AlphaFoldDB" id="A0A0G4EI08"/>
<dbReference type="InParanoid" id="A0A0G4EI08"/>
<protein>
    <submittedName>
        <fullName evidence="1">Uncharacterized protein</fullName>
    </submittedName>
</protein>
<proteinExistence type="predicted"/>
<evidence type="ECO:0000313" key="1">
    <source>
        <dbReference type="EMBL" id="CEL95618.1"/>
    </source>
</evidence>
<dbReference type="EMBL" id="CDMY01000234">
    <property type="protein sequence ID" value="CEL95618.1"/>
    <property type="molecule type" value="Genomic_DNA"/>
</dbReference>
<organism evidence="1 2">
    <name type="scientific">Vitrella brassicaformis (strain CCMP3155)</name>
    <dbReference type="NCBI Taxonomy" id="1169540"/>
    <lineage>
        <taxon>Eukaryota</taxon>
        <taxon>Sar</taxon>
        <taxon>Alveolata</taxon>
        <taxon>Colpodellida</taxon>
        <taxon>Vitrellaceae</taxon>
        <taxon>Vitrella</taxon>
    </lineage>
</organism>
<name>A0A0G4EI08_VITBC</name>
<dbReference type="Proteomes" id="UP000041254">
    <property type="component" value="Unassembled WGS sequence"/>
</dbReference>
<reference evidence="1 2" key="1">
    <citation type="submission" date="2014-11" db="EMBL/GenBank/DDBJ databases">
        <authorList>
            <person name="Zhu J."/>
            <person name="Qi W."/>
            <person name="Song R."/>
        </authorList>
    </citation>
    <scope>NUCLEOTIDE SEQUENCE [LARGE SCALE GENOMIC DNA]</scope>
</reference>